<sequence length="42" mass="5087">MPSIYRKIKRSKELDLVINDYLQLHWIKCMFSKIGTKEEDCI</sequence>
<comment type="caution">
    <text evidence="1">The sequence shown here is derived from an EMBL/GenBank/DDBJ whole genome shotgun (WGS) entry which is preliminary data.</text>
</comment>
<gene>
    <name evidence="1" type="ORF">FYJ83_18225</name>
</gene>
<dbReference type="AlphaFoldDB" id="A0A6N7XPJ1"/>
<evidence type="ECO:0000313" key="1">
    <source>
        <dbReference type="EMBL" id="MSU03396.1"/>
    </source>
</evidence>
<reference evidence="1 2" key="1">
    <citation type="submission" date="2019-09" db="EMBL/GenBank/DDBJ databases">
        <title>In-depth cultivation of the pig gut microbiome towards novel bacterial diversity and tailored functional studies.</title>
        <authorList>
            <person name="Wylensek D."/>
            <person name="Hitch T.C.A."/>
            <person name="Clavel T."/>
        </authorList>
    </citation>
    <scope>NUCLEOTIDE SEQUENCE [LARGE SCALE GENOMIC DNA]</scope>
    <source>
        <strain evidence="1 2">WCA3-693-APC-4?</strain>
    </source>
</reference>
<proteinExistence type="predicted"/>
<keyword evidence="2" id="KW-1185">Reference proteome</keyword>
<evidence type="ECO:0000313" key="2">
    <source>
        <dbReference type="Proteomes" id="UP000469523"/>
    </source>
</evidence>
<dbReference type="Proteomes" id="UP000469523">
    <property type="component" value="Unassembled WGS sequence"/>
</dbReference>
<name>A0A6N7XPJ1_9FIRM</name>
<organism evidence="1 2">
    <name type="scientific">Tissierella pigra</name>
    <dbReference type="NCBI Taxonomy" id="2607614"/>
    <lineage>
        <taxon>Bacteria</taxon>
        <taxon>Bacillati</taxon>
        <taxon>Bacillota</taxon>
        <taxon>Tissierellia</taxon>
        <taxon>Tissierellales</taxon>
        <taxon>Tissierellaceae</taxon>
        <taxon>Tissierella</taxon>
    </lineage>
</organism>
<dbReference type="EMBL" id="VUNQ01000070">
    <property type="protein sequence ID" value="MSU03396.1"/>
    <property type="molecule type" value="Genomic_DNA"/>
</dbReference>
<accession>A0A6N7XPJ1</accession>
<protein>
    <submittedName>
        <fullName evidence="1">Uncharacterized protein</fullName>
    </submittedName>
</protein>